<reference evidence="2 3" key="1">
    <citation type="submission" date="2018-08" db="EMBL/GenBank/DDBJ databases">
        <authorList>
            <person name="Laetsch R D."/>
            <person name="Stevens L."/>
            <person name="Kumar S."/>
            <person name="Blaxter L. M."/>
        </authorList>
    </citation>
    <scope>NUCLEOTIDE SEQUENCE [LARGE SCALE GENOMIC DNA]</scope>
</reference>
<proteinExistence type="predicted"/>
<organism evidence="2 3">
    <name type="scientific">Acanthocheilonema viteae</name>
    <name type="common">Filarial nematode worm</name>
    <name type="synonym">Dipetalonema viteae</name>
    <dbReference type="NCBI Taxonomy" id="6277"/>
    <lineage>
        <taxon>Eukaryota</taxon>
        <taxon>Metazoa</taxon>
        <taxon>Ecdysozoa</taxon>
        <taxon>Nematoda</taxon>
        <taxon>Chromadorea</taxon>
        <taxon>Rhabditida</taxon>
        <taxon>Spirurina</taxon>
        <taxon>Spiruromorpha</taxon>
        <taxon>Filarioidea</taxon>
        <taxon>Onchocercidae</taxon>
        <taxon>Acanthocheilonema</taxon>
    </lineage>
</organism>
<keyword evidence="3" id="KW-1185">Reference proteome</keyword>
<dbReference type="EMBL" id="UPTC01001894">
    <property type="protein sequence ID" value="VBB32727.1"/>
    <property type="molecule type" value="Genomic_DNA"/>
</dbReference>
<dbReference type="AlphaFoldDB" id="A0A498SLG3"/>
<accession>A0A498SLG3</accession>
<feature type="non-terminal residue" evidence="2">
    <location>
        <position position="153"/>
    </location>
</feature>
<dbReference type="Proteomes" id="UP000276991">
    <property type="component" value="Unassembled WGS sequence"/>
</dbReference>
<evidence type="ECO:0000313" key="3">
    <source>
        <dbReference type="Proteomes" id="UP000276991"/>
    </source>
</evidence>
<evidence type="ECO:0000256" key="1">
    <source>
        <dbReference type="SAM" id="MobiDB-lite"/>
    </source>
</evidence>
<protein>
    <submittedName>
        <fullName evidence="2">Uncharacterized protein</fullName>
    </submittedName>
</protein>
<name>A0A498SLG3_ACAVI</name>
<sequence length="153" mass="17047">MFFKKKSKVAVRSVSPVESHDPVSSSKNTSCYRSHVKEANSNCNRLSKPLNSYRPITPIPSFDILPASIPRIEINKTITNAFLSSRNHYNTTATFYEHSPRSDDSYGIFSHSTHSDSGDTVPSGNAIYTGDSMIPLKKITKESRWISVHDGQP</sequence>
<dbReference type="OrthoDB" id="5833144at2759"/>
<feature type="region of interest" description="Disordered" evidence="1">
    <location>
        <begin position="1"/>
        <end position="29"/>
    </location>
</feature>
<gene>
    <name evidence="2" type="ORF">NAV_LOCUS7518</name>
</gene>
<evidence type="ECO:0000313" key="2">
    <source>
        <dbReference type="EMBL" id="VBB32727.1"/>
    </source>
</evidence>